<dbReference type="Pfam" id="PF03102">
    <property type="entry name" value="NeuB"/>
    <property type="match status" value="1"/>
</dbReference>
<dbReference type="SUPFAM" id="SSF51569">
    <property type="entry name" value="Aldolase"/>
    <property type="match status" value="1"/>
</dbReference>
<dbReference type="InterPro" id="IPR057736">
    <property type="entry name" value="SAF_PseI/NeuA/NeuB"/>
</dbReference>
<sequence length="361" mass="39126">MNNTNKTLIIAEAGVNHNGDKQMAFDLIDAAAEAGADVVKFQTFKAHKLVTQHAQQAEYQVANSGKKESQLAMLQALELEQSLHFELQAAAEANNIEFLSTAFDDDSLDFLVKEVGVKRLKVPSGELTNAPFVLKHAQAGLPLIISTGMATMSDIEQALAVIAFGGLNPKSTPDSIDSCWQAYHSEEGQSFIQQNVTVLHCTTEYPAPPSEINLRVMETFRRSFNTQVGYSDHSAGIAIPIAAAALGAEVIEKHFTLDKTLPGPDHKASLEPSELKQMVDGIRVAEQALGVSVKSVQPSEFKNSFVARKSLVATKPIKVGETFTKENLGVMRPGSGLSPALYWQMLDTVSNIDYQVGDLIE</sequence>
<dbReference type="InterPro" id="IPR051690">
    <property type="entry name" value="PseI-like"/>
</dbReference>
<dbReference type="GO" id="GO:0050462">
    <property type="term" value="F:N-acetylneuraminate synthase activity"/>
    <property type="evidence" value="ECO:0007669"/>
    <property type="project" value="UniProtKB-EC"/>
</dbReference>
<dbReference type="AlphaFoldDB" id="A0A975DBP1"/>
<dbReference type="Gene3D" id="3.20.20.70">
    <property type="entry name" value="Aldolase class I"/>
    <property type="match status" value="1"/>
</dbReference>
<dbReference type="GO" id="GO:0047444">
    <property type="term" value="F:N-acylneuraminate-9-phosphate synthase activity"/>
    <property type="evidence" value="ECO:0007669"/>
    <property type="project" value="TreeGrafter"/>
</dbReference>
<dbReference type="EC" id="2.5.1.56" evidence="2"/>
<dbReference type="PROSITE" id="PS50844">
    <property type="entry name" value="AFP_LIKE"/>
    <property type="match status" value="1"/>
</dbReference>
<dbReference type="RefSeq" id="WP_208831859.1">
    <property type="nucleotide sequence ID" value="NZ_CP072110.1"/>
</dbReference>
<dbReference type="InterPro" id="IPR020007">
    <property type="entry name" value="NeuB/NeuA"/>
</dbReference>
<evidence type="ECO:0000313" key="2">
    <source>
        <dbReference type="EMBL" id="QTH63804.1"/>
    </source>
</evidence>
<dbReference type="KEGG" id="psym:J1N51_14005"/>
<dbReference type="EMBL" id="CP072110">
    <property type="protein sequence ID" value="QTH63804.1"/>
    <property type="molecule type" value="Genomic_DNA"/>
</dbReference>
<evidence type="ECO:0000313" key="3">
    <source>
        <dbReference type="Proteomes" id="UP000682739"/>
    </source>
</evidence>
<dbReference type="InterPro" id="IPR036732">
    <property type="entry name" value="AFP_Neu5c_C_sf"/>
</dbReference>
<accession>A0A975DBP1</accession>
<protein>
    <submittedName>
        <fullName evidence="2">N-acetylneuraminate synthase</fullName>
        <ecNumber evidence="2">2.5.1.56</ecNumber>
    </submittedName>
</protein>
<dbReference type="GO" id="GO:0016051">
    <property type="term" value="P:carbohydrate biosynthetic process"/>
    <property type="evidence" value="ECO:0007669"/>
    <property type="project" value="InterPro"/>
</dbReference>
<dbReference type="InterPro" id="IPR013132">
    <property type="entry name" value="PseI/NeuA/B-like_N"/>
</dbReference>
<dbReference type="Proteomes" id="UP000682739">
    <property type="component" value="Chromosome"/>
</dbReference>
<dbReference type="PANTHER" id="PTHR42966">
    <property type="entry name" value="N-ACETYLNEURAMINATE SYNTHASE"/>
    <property type="match status" value="1"/>
</dbReference>
<dbReference type="NCBIfam" id="TIGR03569">
    <property type="entry name" value="NeuB_NnaB"/>
    <property type="match status" value="1"/>
</dbReference>
<name>A0A975DBP1_9GAMM</name>
<dbReference type="Gene3D" id="3.90.1210.10">
    <property type="entry name" value="Antifreeze-like/N-acetylneuraminic acid synthase C-terminal domain"/>
    <property type="match status" value="1"/>
</dbReference>
<organism evidence="2 3">
    <name type="scientific">Psychrosphaera ytuae</name>
    <dbReference type="NCBI Taxonomy" id="2820710"/>
    <lineage>
        <taxon>Bacteria</taxon>
        <taxon>Pseudomonadati</taxon>
        <taxon>Pseudomonadota</taxon>
        <taxon>Gammaproteobacteria</taxon>
        <taxon>Alteromonadales</taxon>
        <taxon>Pseudoalteromonadaceae</taxon>
        <taxon>Psychrosphaera</taxon>
    </lineage>
</organism>
<dbReference type="PANTHER" id="PTHR42966:SF1">
    <property type="entry name" value="SIALIC ACID SYNTHASE"/>
    <property type="match status" value="1"/>
</dbReference>
<proteinExistence type="predicted"/>
<dbReference type="CDD" id="cd11615">
    <property type="entry name" value="SAF_NeuB_like"/>
    <property type="match status" value="1"/>
</dbReference>
<reference evidence="2" key="1">
    <citation type="submission" date="2021-03" db="EMBL/GenBank/DDBJ databases">
        <title>Description of Psychrosphaera ytuae sp. nov. isolated from deep sea sediment of South China Sea.</title>
        <authorList>
            <person name="Zhang J."/>
            <person name="Xu X.-D."/>
        </authorList>
    </citation>
    <scope>NUCLEOTIDE SEQUENCE</scope>
    <source>
        <strain evidence="2">MTZ26</strain>
    </source>
</reference>
<dbReference type="SUPFAM" id="SSF51269">
    <property type="entry name" value="AFP III-like domain"/>
    <property type="match status" value="1"/>
</dbReference>
<keyword evidence="2" id="KW-0808">Transferase</keyword>
<keyword evidence="3" id="KW-1185">Reference proteome</keyword>
<feature type="domain" description="AFP-like" evidence="1">
    <location>
        <begin position="310"/>
        <end position="361"/>
    </location>
</feature>
<dbReference type="InterPro" id="IPR013785">
    <property type="entry name" value="Aldolase_TIM"/>
</dbReference>
<evidence type="ECO:0000259" key="1">
    <source>
        <dbReference type="PROSITE" id="PS50844"/>
    </source>
</evidence>
<gene>
    <name evidence="2" type="primary">neuB</name>
    <name evidence="2" type="ORF">J1N51_14005</name>
</gene>
<dbReference type="InterPro" id="IPR006190">
    <property type="entry name" value="SAF_AFP_Neu5Ac"/>
</dbReference>